<dbReference type="PROSITE" id="PS00227">
    <property type="entry name" value="TUBULIN"/>
    <property type="match status" value="1"/>
</dbReference>
<dbReference type="InterPro" id="IPR008280">
    <property type="entry name" value="Tub_FtsZ_C"/>
</dbReference>
<reference evidence="10 11" key="2">
    <citation type="submission" date="2018-11" db="EMBL/GenBank/DDBJ databases">
        <authorList>
            <consortium name="Pathogen Informatics"/>
        </authorList>
    </citation>
    <scope>NUCLEOTIDE SEQUENCE [LARGE SCALE GENOMIC DNA]</scope>
</reference>
<dbReference type="InterPro" id="IPR002454">
    <property type="entry name" value="Gamma_tubulin"/>
</dbReference>
<keyword evidence="4 8" id="KW-0493">Microtubule</keyword>
<dbReference type="EMBL" id="UYRR01031389">
    <property type="protein sequence ID" value="VDK49679.1"/>
    <property type="molecule type" value="Genomic_DNA"/>
</dbReference>
<keyword evidence="7" id="KW-0206">Cytoskeleton</keyword>
<comment type="subcellular location">
    <subcellularLocation>
        <location evidence="1">Cytoplasm</location>
        <location evidence="1">Cytoskeleton</location>
        <location evidence="1">Microtubule organizing center</location>
    </subcellularLocation>
</comment>
<dbReference type="Gene3D" id="3.40.50.1440">
    <property type="entry name" value="Tubulin/FtsZ, GTPase domain"/>
    <property type="match status" value="1"/>
</dbReference>
<dbReference type="AlphaFoldDB" id="A0A0M3JZQ0"/>
<organism evidence="12">
    <name type="scientific">Anisakis simplex</name>
    <name type="common">Herring worm</name>
    <dbReference type="NCBI Taxonomy" id="6269"/>
    <lineage>
        <taxon>Eukaryota</taxon>
        <taxon>Metazoa</taxon>
        <taxon>Ecdysozoa</taxon>
        <taxon>Nematoda</taxon>
        <taxon>Chromadorea</taxon>
        <taxon>Rhabditida</taxon>
        <taxon>Spirurina</taxon>
        <taxon>Ascaridomorpha</taxon>
        <taxon>Ascaridoidea</taxon>
        <taxon>Anisakidae</taxon>
        <taxon>Anisakis</taxon>
        <taxon>Anisakis simplex complex</taxon>
    </lineage>
</organism>
<dbReference type="SUPFAM" id="SSF55307">
    <property type="entry name" value="Tubulin C-terminal domain-like"/>
    <property type="match status" value="1"/>
</dbReference>
<dbReference type="SMART" id="SM00864">
    <property type="entry name" value="Tubulin"/>
    <property type="match status" value="1"/>
</dbReference>
<evidence type="ECO:0000313" key="10">
    <source>
        <dbReference type="EMBL" id="VDK49679.1"/>
    </source>
</evidence>
<protein>
    <recommendedName>
        <fullName evidence="8">Tubulin gamma chain</fullName>
    </recommendedName>
</protein>
<evidence type="ECO:0000259" key="9">
    <source>
        <dbReference type="SMART" id="SM00864"/>
    </source>
</evidence>
<evidence type="ECO:0000256" key="3">
    <source>
        <dbReference type="ARBA" id="ARBA00022490"/>
    </source>
</evidence>
<dbReference type="Pfam" id="PF00091">
    <property type="entry name" value="Tubulin"/>
    <property type="match status" value="1"/>
</dbReference>
<dbReference type="Gene3D" id="3.30.1330.20">
    <property type="entry name" value="Tubulin/FtsZ, C-terminal domain"/>
    <property type="match status" value="1"/>
</dbReference>
<keyword evidence="11" id="KW-1185">Reference proteome</keyword>
<dbReference type="PANTHER" id="PTHR11588">
    <property type="entry name" value="TUBULIN"/>
    <property type="match status" value="1"/>
</dbReference>
<accession>A0A0M3JZQ0</accession>
<dbReference type="SUPFAM" id="SSF52490">
    <property type="entry name" value="Tubulin nucleotide-binding domain-like"/>
    <property type="match status" value="1"/>
</dbReference>
<dbReference type="InterPro" id="IPR003008">
    <property type="entry name" value="Tubulin_FtsZ_GTPase"/>
</dbReference>
<dbReference type="Proteomes" id="UP000267096">
    <property type="component" value="Unassembled WGS sequence"/>
</dbReference>
<feature type="domain" description="Tubulin/FtsZ GTPase" evidence="9">
    <location>
        <begin position="48"/>
        <end position="252"/>
    </location>
</feature>
<comment type="function">
    <text evidence="8">Tubulin is the major constituent of microtubules, protein filaments consisting of alpha- and beta-tubulin heterodimers. Gamma-tubulin is a key component of the gamma-tubulin ring complex (gTuRC) which mediates microtubule nucleation. The gTuRC regulates the minus-end nucleation of alpha-beta tubulin heterodimers that grow into microtubule protafilaments, a critical step in centrosome duplication and spindle formation.</text>
</comment>
<evidence type="ECO:0000256" key="1">
    <source>
        <dbReference type="ARBA" id="ARBA00004267"/>
    </source>
</evidence>
<dbReference type="Pfam" id="PF03953">
    <property type="entry name" value="Tubulin_C"/>
    <property type="match status" value="1"/>
</dbReference>
<dbReference type="OrthoDB" id="10249382at2759"/>
<name>A0A0M3JZQ0_ANISI</name>
<dbReference type="WBParaSite" id="ASIM_0001399801-mRNA-1">
    <property type="protein sequence ID" value="ASIM_0001399801-mRNA-1"/>
    <property type="gene ID" value="ASIM_0001399801"/>
</dbReference>
<evidence type="ECO:0000256" key="7">
    <source>
        <dbReference type="ARBA" id="ARBA00023212"/>
    </source>
</evidence>
<evidence type="ECO:0000313" key="12">
    <source>
        <dbReference type="WBParaSite" id="ASIM_0001399801-mRNA-1"/>
    </source>
</evidence>
<dbReference type="CDD" id="cd02188">
    <property type="entry name" value="gamma_tubulin"/>
    <property type="match status" value="1"/>
</dbReference>
<reference evidence="12" key="1">
    <citation type="submission" date="2017-02" db="UniProtKB">
        <authorList>
            <consortium name="WormBaseParasite"/>
        </authorList>
    </citation>
    <scope>IDENTIFICATION</scope>
</reference>
<dbReference type="GO" id="GO:0005525">
    <property type="term" value="F:GTP binding"/>
    <property type="evidence" value="ECO:0007669"/>
    <property type="project" value="UniProtKB-UniRule"/>
</dbReference>
<dbReference type="InterPro" id="IPR000217">
    <property type="entry name" value="Tubulin"/>
</dbReference>
<gene>
    <name evidence="10" type="ORF">ASIM_LOCUS13426</name>
</gene>
<dbReference type="InterPro" id="IPR018316">
    <property type="entry name" value="Tubulin/FtsZ_2-layer-sand-dom"/>
</dbReference>
<keyword evidence="3" id="KW-0963">Cytoplasm</keyword>
<dbReference type="GO" id="GO:0000930">
    <property type="term" value="C:gamma-tubulin complex"/>
    <property type="evidence" value="ECO:0007669"/>
    <property type="project" value="InterPro"/>
</dbReference>
<dbReference type="GO" id="GO:0005874">
    <property type="term" value="C:microtubule"/>
    <property type="evidence" value="ECO:0007669"/>
    <property type="project" value="UniProtKB-KW"/>
</dbReference>
<keyword evidence="5 8" id="KW-0547">Nucleotide-binding</keyword>
<dbReference type="GO" id="GO:0007020">
    <property type="term" value="P:microtubule nucleation"/>
    <property type="evidence" value="ECO:0007669"/>
    <property type="project" value="InterPro"/>
</dbReference>
<dbReference type="InterPro" id="IPR023123">
    <property type="entry name" value="Tubulin_C"/>
</dbReference>
<dbReference type="Gene3D" id="1.10.287.600">
    <property type="entry name" value="Helix hairpin bin"/>
    <property type="match status" value="1"/>
</dbReference>
<dbReference type="GO" id="GO:0031122">
    <property type="term" value="P:cytoplasmic microtubule organization"/>
    <property type="evidence" value="ECO:0007669"/>
    <property type="project" value="InterPro"/>
</dbReference>
<dbReference type="InterPro" id="IPR017975">
    <property type="entry name" value="Tubulin_CS"/>
</dbReference>
<evidence type="ECO:0000256" key="8">
    <source>
        <dbReference type="RuleBase" id="RU000352"/>
    </source>
</evidence>
<evidence type="ECO:0000256" key="2">
    <source>
        <dbReference type="ARBA" id="ARBA00009636"/>
    </source>
</evidence>
<evidence type="ECO:0000256" key="4">
    <source>
        <dbReference type="ARBA" id="ARBA00022701"/>
    </source>
</evidence>
<dbReference type="InterPro" id="IPR036525">
    <property type="entry name" value="Tubulin/FtsZ_GTPase_sf"/>
</dbReference>
<evidence type="ECO:0000256" key="5">
    <source>
        <dbReference type="ARBA" id="ARBA00022741"/>
    </source>
</evidence>
<proteinExistence type="inferred from homology"/>
<comment type="similarity">
    <text evidence="2 8">Belongs to the tubulin family.</text>
</comment>
<dbReference type="InterPro" id="IPR037103">
    <property type="entry name" value="Tubulin/FtsZ-like_C"/>
</dbReference>
<evidence type="ECO:0000256" key="6">
    <source>
        <dbReference type="ARBA" id="ARBA00023134"/>
    </source>
</evidence>
<evidence type="ECO:0000313" key="11">
    <source>
        <dbReference type="Proteomes" id="UP000267096"/>
    </source>
</evidence>
<dbReference type="PRINTS" id="PR01161">
    <property type="entry name" value="TUBULIN"/>
</dbReference>
<dbReference type="PRINTS" id="PR01164">
    <property type="entry name" value="GAMMATUBULIN"/>
</dbReference>
<keyword evidence="6 8" id="KW-0342">GTP-binding</keyword>
<sequence>MPSDIIALQFGQCGNQIGDAFWRALCAEHGILPDGTLKDESMNGQDLKRVFFYQADDSHYVPRAVLVDLEPRVINSIVNSEYRSLYNSENIFKAPQGGGAGNNWACGYGQGRETHEMLFEMLEREAENSDCLEGFMLCHSIAGGTGSGMGSYALEKISDRFPKKLVQTYSVFPVNKQNEASDVVVQPYNSILTLSRLIEYPNCVVVLDNTALNRIANEHAPHSSASTSSFALINSMVSRIMCSSTATIRFPGAMNTRLINLIAPLVAYPPMRFIQTGYTPLRDSDAGSQRTSVGDVLRRLLQSRSMMSSATGEPNIDHCVISALTILQGRIDPTEIYSSLARIKNKREIRFAPWGSGSLNITLCRRSPYLVEANRVSGLMLCNNTNVASIFQGNLSQCETLMEKKAYLTQYVKEDPDILQTLRESAECVRQMIHTYRQATLPEFPNLH</sequence>